<sequence>MSVKIRSYLDALSVQALRTLMRGLENERARGTDDPHIDLILDACMEASRRGEVDRLPRQPRCDWLQRMFFAPVADLLVDENLQHKERGRITRASLPLIWTWLQRDVAPEAFASAGERALRLEVEPEEVATLAEDLRDLVMPRIDEELAVARGDDRARQRLAMQVGGERALRDLVDMMEAFHGLSWLDPLRESLPERLTVWDFKPGSPSLRRIKAVTDRKRDHAIIIAAVVLRRAEAPEALLLLASNLAETPNLRKIAASPYAAFAEMAFSEAERFAAIVCGGCSNAVLFEALGGYHALVKTLDRQFELEDAPAWHRRIAATRRALSRFITGELEAAASNIRRALAVPPLDGDGQPQLDTPTIEEAKRGVLLLSRMRDAAESLAANEITARTRQALDQTLEIKTRALLGALSDSPEARLSAHLAAVDTAICLCETHFGKDYADLLRRSRKAALSSRKQETRATG</sequence>
<evidence type="ECO:0000313" key="2">
    <source>
        <dbReference type="Proteomes" id="UP000559404"/>
    </source>
</evidence>
<name>A0A838XQE9_9HYPH</name>
<evidence type="ECO:0000313" key="1">
    <source>
        <dbReference type="EMBL" id="MBA4610938.1"/>
    </source>
</evidence>
<proteinExistence type="predicted"/>
<reference evidence="1 2" key="1">
    <citation type="submission" date="2020-07" db="EMBL/GenBank/DDBJ databases">
        <authorList>
            <person name="Li M."/>
        </authorList>
    </citation>
    <scope>NUCLEOTIDE SEQUENCE [LARGE SCALE GENOMIC DNA]</scope>
    <source>
        <strain evidence="1 2">DSM 23284</strain>
    </source>
</reference>
<accession>A0A838XQE9</accession>
<dbReference type="Proteomes" id="UP000559404">
    <property type="component" value="Unassembled WGS sequence"/>
</dbReference>
<dbReference type="EMBL" id="JACEON010000003">
    <property type="protein sequence ID" value="MBA4610938.1"/>
    <property type="molecule type" value="Genomic_DNA"/>
</dbReference>
<keyword evidence="2" id="KW-1185">Reference proteome</keyword>
<organism evidence="1 2">
    <name type="scientific">Stappia taiwanensis</name>
    <dbReference type="NCBI Taxonomy" id="992267"/>
    <lineage>
        <taxon>Bacteria</taxon>
        <taxon>Pseudomonadati</taxon>
        <taxon>Pseudomonadota</taxon>
        <taxon>Alphaproteobacteria</taxon>
        <taxon>Hyphomicrobiales</taxon>
        <taxon>Stappiaceae</taxon>
        <taxon>Stappia</taxon>
    </lineage>
</organism>
<dbReference type="AlphaFoldDB" id="A0A838XQE9"/>
<gene>
    <name evidence="1" type="ORF">H1W37_04700</name>
</gene>
<reference evidence="1 2" key="2">
    <citation type="submission" date="2020-08" db="EMBL/GenBank/DDBJ databases">
        <title>Stappia taiwanensis sp. nov., isolated from a coastal thermal spring.</title>
        <authorList>
            <person name="Kampfer P."/>
        </authorList>
    </citation>
    <scope>NUCLEOTIDE SEQUENCE [LARGE SCALE GENOMIC DNA]</scope>
    <source>
        <strain evidence="1 2">DSM 23284</strain>
    </source>
</reference>
<dbReference type="RefSeq" id="WP_181759127.1">
    <property type="nucleotide sequence ID" value="NZ_BMCR01000004.1"/>
</dbReference>
<comment type="caution">
    <text evidence="1">The sequence shown here is derived from an EMBL/GenBank/DDBJ whole genome shotgun (WGS) entry which is preliminary data.</text>
</comment>
<protein>
    <submittedName>
        <fullName evidence="1">Uncharacterized protein</fullName>
    </submittedName>
</protein>